<keyword evidence="2 5" id="KW-0238">DNA-binding</keyword>
<dbReference type="EMBL" id="WIXE01024030">
    <property type="protein sequence ID" value="KAK5965983.1"/>
    <property type="molecule type" value="Genomic_DNA"/>
</dbReference>
<accession>A0AAN8F6I7</accession>
<comment type="subcellular location">
    <subcellularLocation>
        <location evidence="1 5 6">Nucleus</location>
    </subcellularLocation>
</comment>
<evidence type="ECO:0000256" key="6">
    <source>
        <dbReference type="RuleBase" id="RU000682"/>
    </source>
</evidence>
<dbReference type="PROSITE" id="PS50071">
    <property type="entry name" value="HOMEOBOX_2"/>
    <property type="match status" value="1"/>
</dbReference>
<feature type="region of interest" description="Disordered" evidence="7">
    <location>
        <begin position="1"/>
        <end position="22"/>
    </location>
</feature>
<dbReference type="GO" id="GO:0005634">
    <property type="term" value="C:nucleus"/>
    <property type="evidence" value="ECO:0007669"/>
    <property type="project" value="UniProtKB-SubCell"/>
</dbReference>
<dbReference type="GO" id="GO:0000977">
    <property type="term" value="F:RNA polymerase II transcription regulatory region sequence-specific DNA binding"/>
    <property type="evidence" value="ECO:0007669"/>
    <property type="project" value="TreeGrafter"/>
</dbReference>
<keyword evidence="4 5" id="KW-0539">Nucleus</keyword>
<evidence type="ECO:0000256" key="7">
    <source>
        <dbReference type="SAM" id="MobiDB-lite"/>
    </source>
</evidence>
<evidence type="ECO:0000313" key="10">
    <source>
        <dbReference type="Proteomes" id="UP001331761"/>
    </source>
</evidence>
<dbReference type="GO" id="GO:0000981">
    <property type="term" value="F:DNA-binding transcription factor activity, RNA polymerase II-specific"/>
    <property type="evidence" value="ECO:0007669"/>
    <property type="project" value="InterPro"/>
</dbReference>
<dbReference type="SMART" id="SM00389">
    <property type="entry name" value="HOX"/>
    <property type="match status" value="1"/>
</dbReference>
<dbReference type="PROSITE" id="PS00027">
    <property type="entry name" value="HOMEOBOX_1"/>
    <property type="match status" value="1"/>
</dbReference>
<dbReference type="InterPro" id="IPR050649">
    <property type="entry name" value="Paired_Homeobox_TFs"/>
</dbReference>
<evidence type="ECO:0000256" key="3">
    <source>
        <dbReference type="ARBA" id="ARBA00023155"/>
    </source>
</evidence>
<reference evidence="9 10" key="1">
    <citation type="submission" date="2019-10" db="EMBL/GenBank/DDBJ databases">
        <title>Assembly and Annotation for the nematode Trichostrongylus colubriformis.</title>
        <authorList>
            <person name="Martin J."/>
        </authorList>
    </citation>
    <scope>NUCLEOTIDE SEQUENCE [LARGE SCALE GENOMIC DNA]</scope>
    <source>
        <strain evidence="9">G859</strain>
        <tissue evidence="9">Whole worm</tissue>
    </source>
</reference>
<dbReference type="Pfam" id="PF00046">
    <property type="entry name" value="Homeodomain"/>
    <property type="match status" value="1"/>
</dbReference>
<dbReference type="InterPro" id="IPR001356">
    <property type="entry name" value="HD"/>
</dbReference>
<feature type="non-terminal residue" evidence="9">
    <location>
        <position position="112"/>
    </location>
</feature>
<dbReference type="CDD" id="cd00086">
    <property type="entry name" value="homeodomain"/>
    <property type="match status" value="1"/>
</dbReference>
<evidence type="ECO:0000256" key="5">
    <source>
        <dbReference type="PROSITE-ProRule" id="PRU00108"/>
    </source>
</evidence>
<protein>
    <submittedName>
        <fullName evidence="9">Homeobox protein prophet of Pit-1</fullName>
    </submittedName>
</protein>
<feature type="domain" description="Homeobox" evidence="8">
    <location>
        <begin position="45"/>
        <end position="105"/>
    </location>
</feature>
<comment type="caution">
    <text evidence="9">The sequence shown here is derived from an EMBL/GenBank/DDBJ whole genome shotgun (WGS) entry which is preliminary data.</text>
</comment>
<keyword evidence="10" id="KW-1185">Reference proteome</keyword>
<dbReference type="InterPro" id="IPR009057">
    <property type="entry name" value="Homeodomain-like_sf"/>
</dbReference>
<gene>
    <name evidence="9" type="ORF">GCK32_018598</name>
</gene>
<evidence type="ECO:0000256" key="2">
    <source>
        <dbReference type="ARBA" id="ARBA00023125"/>
    </source>
</evidence>
<dbReference type="Gene3D" id="1.10.10.60">
    <property type="entry name" value="Homeodomain-like"/>
    <property type="match status" value="1"/>
</dbReference>
<proteinExistence type="predicted"/>
<sequence length="112" mass="13327">MQNHSSTSYPISATHQHRQQPDMQYNLSDTFREKTDGTIYFRTRTKVRRSRITFTPQQLHVLESVFLLTPYPDATAREELASRLFLTEARIQVWFQNRRAKLRKNSQTLRQG</sequence>
<evidence type="ECO:0000256" key="1">
    <source>
        <dbReference type="ARBA" id="ARBA00004123"/>
    </source>
</evidence>
<dbReference type="InterPro" id="IPR017970">
    <property type="entry name" value="Homeobox_CS"/>
</dbReference>
<evidence type="ECO:0000256" key="4">
    <source>
        <dbReference type="ARBA" id="ARBA00023242"/>
    </source>
</evidence>
<dbReference type="GO" id="GO:0030182">
    <property type="term" value="P:neuron differentiation"/>
    <property type="evidence" value="ECO:0007669"/>
    <property type="project" value="UniProtKB-ARBA"/>
</dbReference>
<feature type="DNA-binding region" description="Homeobox" evidence="5">
    <location>
        <begin position="47"/>
        <end position="106"/>
    </location>
</feature>
<organism evidence="9 10">
    <name type="scientific">Trichostrongylus colubriformis</name>
    <name type="common">Black scour worm</name>
    <dbReference type="NCBI Taxonomy" id="6319"/>
    <lineage>
        <taxon>Eukaryota</taxon>
        <taxon>Metazoa</taxon>
        <taxon>Ecdysozoa</taxon>
        <taxon>Nematoda</taxon>
        <taxon>Chromadorea</taxon>
        <taxon>Rhabditida</taxon>
        <taxon>Rhabditina</taxon>
        <taxon>Rhabditomorpha</taxon>
        <taxon>Strongyloidea</taxon>
        <taxon>Trichostrongylidae</taxon>
        <taxon>Trichostrongylus</taxon>
    </lineage>
</organism>
<dbReference type="PANTHER" id="PTHR24329">
    <property type="entry name" value="HOMEOBOX PROTEIN ARISTALESS"/>
    <property type="match status" value="1"/>
</dbReference>
<feature type="compositionally biased region" description="Polar residues" evidence="7">
    <location>
        <begin position="1"/>
        <end position="14"/>
    </location>
</feature>
<dbReference type="SUPFAM" id="SSF46689">
    <property type="entry name" value="Homeodomain-like"/>
    <property type="match status" value="1"/>
</dbReference>
<name>A0AAN8F6I7_TRICO</name>
<dbReference type="Proteomes" id="UP001331761">
    <property type="component" value="Unassembled WGS sequence"/>
</dbReference>
<keyword evidence="3 5" id="KW-0371">Homeobox</keyword>
<evidence type="ECO:0000313" key="9">
    <source>
        <dbReference type="EMBL" id="KAK5965983.1"/>
    </source>
</evidence>
<dbReference type="PANTHER" id="PTHR24329:SF543">
    <property type="entry name" value="FI01017P-RELATED"/>
    <property type="match status" value="1"/>
</dbReference>
<dbReference type="FunFam" id="1.10.10.60:FF:000679">
    <property type="entry name" value="Homeobox protein aristaless"/>
    <property type="match status" value="1"/>
</dbReference>
<evidence type="ECO:0000259" key="8">
    <source>
        <dbReference type="PROSITE" id="PS50071"/>
    </source>
</evidence>
<dbReference type="AlphaFoldDB" id="A0AAN8F6I7"/>